<dbReference type="EMBL" id="ASHM01066827">
    <property type="protein sequence ID" value="PNX91615.1"/>
    <property type="molecule type" value="Genomic_DNA"/>
</dbReference>
<accession>A0A2K3MLG8</accession>
<sequence>DAEGNEISRPGYILIDKMSFDIKEHISGWEDMFSLGGGYLHLKLQVAFSDEE</sequence>
<evidence type="ECO:0000313" key="1">
    <source>
        <dbReference type="EMBL" id="PNX91615.1"/>
    </source>
</evidence>
<reference evidence="1 2" key="1">
    <citation type="journal article" date="2014" name="Am. J. Bot.">
        <title>Genome assembly and annotation for red clover (Trifolium pratense; Fabaceae).</title>
        <authorList>
            <person name="Istvanek J."/>
            <person name="Jaros M."/>
            <person name="Krenek A."/>
            <person name="Repkova J."/>
        </authorList>
    </citation>
    <scope>NUCLEOTIDE SEQUENCE [LARGE SCALE GENOMIC DNA]</scope>
    <source>
        <strain evidence="2">cv. Tatra</strain>
        <tissue evidence="1">Young leaves</tissue>
    </source>
</reference>
<proteinExistence type="predicted"/>
<comment type="caution">
    <text evidence="1">The sequence shown here is derived from an EMBL/GenBank/DDBJ whole genome shotgun (WGS) entry which is preliminary data.</text>
</comment>
<organism evidence="1 2">
    <name type="scientific">Trifolium pratense</name>
    <name type="common">Red clover</name>
    <dbReference type="NCBI Taxonomy" id="57577"/>
    <lineage>
        <taxon>Eukaryota</taxon>
        <taxon>Viridiplantae</taxon>
        <taxon>Streptophyta</taxon>
        <taxon>Embryophyta</taxon>
        <taxon>Tracheophyta</taxon>
        <taxon>Spermatophyta</taxon>
        <taxon>Magnoliopsida</taxon>
        <taxon>eudicotyledons</taxon>
        <taxon>Gunneridae</taxon>
        <taxon>Pentapetalae</taxon>
        <taxon>rosids</taxon>
        <taxon>fabids</taxon>
        <taxon>Fabales</taxon>
        <taxon>Fabaceae</taxon>
        <taxon>Papilionoideae</taxon>
        <taxon>50 kb inversion clade</taxon>
        <taxon>NPAAA clade</taxon>
        <taxon>Hologalegina</taxon>
        <taxon>IRL clade</taxon>
        <taxon>Trifolieae</taxon>
        <taxon>Trifolium</taxon>
    </lineage>
</organism>
<reference evidence="1 2" key="2">
    <citation type="journal article" date="2017" name="Front. Plant Sci.">
        <title>Gene Classification and Mining of Molecular Markers Useful in Red Clover (Trifolium pratense) Breeding.</title>
        <authorList>
            <person name="Istvanek J."/>
            <person name="Dluhosova J."/>
            <person name="Dluhos P."/>
            <person name="Patkova L."/>
            <person name="Nedelnik J."/>
            <person name="Repkova J."/>
        </authorList>
    </citation>
    <scope>NUCLEOTIDE SEQUENCE [LARGE SCALE GENOMIC DNA]</scope>
    <source>
        <strain evidence="2">cv. Tatra</strain>
        <tissue evidence="1">Young leaves</tissue>
    </source>
</reference>
<dbReference type="AlphaFoldDB" id="A0A2K3MLG8"/>
<feature type="non-terminal residue" evidence="1">
    <location>
        <position position="1"/>
    </location>
</feature>
<dbReference type="Proteomes" id="UP000236291">
    <property type="component" value="Unassembled WGS sequence"/>
</dbReference>
<evidence type="ECO:0000313" key="2">
    <source>
        <dbReference type="Proteomes" id="UP000236291"/>
    </source>
</evidence>
<protein>
    <submittedName>
        <fullName evidence="1">Uncharacterized protein</fullName>
    </submittedName>
</protein>
<gene>
    <name evidence="1" type="ORF">L195_g047746</name>
</gene>
<name>A0A2K3MLG8_TRIPR</name>